<name>A0A4R8Q9N3_9PEZI</name>
<keyword evidence="3" id="KW-1185">Reference proteome</keyword>
<dbReference type="Proteomes" id="UP000295083">
    <property type="component" value="Unassembled WGS sequence"/>
</dbReference>
<dbReference type="EMBL" id="QAPG01000079">
    <property type="protein sequence ID" value="TDZ32454.1"/>
    <property type="molecule type" value="Genomic_DNA"/>
</dbReference>
<reference evidence="2 3" key="1">
    <citation type="submission" date="2018-11" db="EMBL/GenBank/DDBJ databases">
        <title>Genome sequence and assembly of Colletotrichum spinosum.</title>
        <authorList>
            <person name="Gan P."/>
            <person name="Shirasu K."/>
        </authorList>
    </citation>
    <scope>NUCLEOTIDE SEQUENCE [LARGE SCALE GENOMIC DNA]</scope>
    <source>
        <strain evidence="2 3">CBS 515.97</strain>
    </source>
</reference>
<comment type="caution">
    <text evidence="2">The sequence shown here is derived from an EMBL/GenBank/DDBJ whole genome shotgun (WGS) entry which is preliminary data.</text>
</comment>
<dbReference type="AlphaFoldDB" id="A0A4R8Q9N3"/>
<feature type="domain" description="DUF6546" evidence="1">
    <location>
        <begin position="279"/>
        <end position="464"/>
    </location>
</feature>
<dbReference type="InterPro" id="IPR046676">
    <property type="entry name" value="DUF6546"/>
</dbReference>
<protein>
    <recommendedName>
        <fullName evidence="1">DUF6546 domain-containing protein</fullName>
    </recommendedName>
</protein>
<evidence type="ECO:0000313" key="2">
    <source>
        <dbReference type="EMBL" id="TDZ32454.1"/>
    </source>
</evidence>
<organism evidence="2 3">
    <name type="scientific">Colletotrichum spinosum</name>
    <dbReference type="NCBI Taxonomy" id="1347390"/>
    <lineage>
        <taxon>Eukaryota</taxon>
        <taxon>Fungi</taxon>
        <taxon>Dikarya</taxon>
        <taxon>Ascomycota</taxon>
        <taxon>Pezizomycotina</taxon>
        <taxon>Sordariomycetes</taxon>
        <taxon>Hypocreomycetidae</taxon>
        <taxon>Glomerellales</taxon>
        <taxon>Glomerellaceae</taxon>
        <taxon>Colletotrichum</taxon>
        <taxon>Colletotrichum orbiculare species complex</taxon>
    </lineage>
</organism>
<gene>
    <name evidence="2" type="ORF">C8035_v012281</name>
</gene>
<evidence type="ECO:0000259" key="1">
    <source>
        <dbReference type="Pfam" id="PF20183"/>
    </source>
</evidence>
<evidence type="ECO:0000313" key="3">
    <source>
        <dbReference type="Proteomes" id="UP000295083"/>
    </source>
</evidence>
<dbReference type="Pfam" id="PF20183">
    <property type="entry name" value="DUF6546"/>
    <property type="match status" value="1"/>
</dbReference>
<accession>A0A4R8Q9N3</accession>
<sequence length="469" mass="52938">MDVQRHLDATQSPRLWPSLPLELRSVIYKKMKSLVSPSHKHTVADWTRVSKEWRGIFEPLLWQTLTFRPPVAGFEGFSRFATSSDYRKAFVKRISLHFVMDTDKCDRCNRTIAPETILARSEKQLIVSLETLFSCPASWTGTTATASIELEVAISWKGYDGHEQPPRFCCLADRPASFLPFAQVGRSEGPDTTVALQAAPIVGRLSIKGPCPSFLVFNRMTEMTLMLPSLQQVSNEQRFINAARPAELHYQSAMNRQMLGLGGIRKVSLWTNPAVDGRNSPDEDTQSSVDRAAVSASFHLKELAISSASDAESYFFWLNFRMSSASEEDKSFEFTDYRMSSAPEEVSLEYLVLTHLLGASLPSVEADQLLIDASLAASMMPHLKMLELWSPGIGPAYFFRCEIAESLIRVTMGTSWEYDSMEAAQAWEQVARKKNDCKFEWWMERIEERSVYDQGSGCKHLKLGRLLRG</sequence>
<proteinExistence type="predicted"/>